<keyword evidence="4" id="KW-0472">Membrane</keyword>
<dbReference type="InterPro" id="IPR005467">
    <property type="entry name" value="His_kinase_dom"/>
</dbReference>
<keyword evidence="6" id="KW-0547">Nucleotide-binding</keyword>
<dbReference type="InterPro" id="IPR003661">
    <property type="entry name" value="HisK_dim/P_dom"/>
</dbReference>
<dbReference type="Gene3D" id="1.10.287.130">
    <property type="match status" value="1"/>
</dbReference>
<dbReference type="Pfam" id="PF13426">
    <property type="entry name" value="PAS_9"/>
    <property type="match status" value="1"/>
</dbReference>
<dbReference type="PRINTS" id="PR00344">
    <property type="entry name" value="BCTRLSENSOR"/>
</dbReference>
<dbReference type="InterPro" id="IPR035965">
    <property type="entry name" value="PAS-like_dom_sf"/>
</dbReference>
<keyword evidence="7" id="KW-1185">Reference proteome</keyword>
<dbReference type="SMART" id="SM00387">
    <property type="entry name" value="HATPase_c"/>
    <property type="match status" value="1"/>
</dbReference>
<evidence type="ECO:0000259" key="5">
    <source>
        <dbReference type="PROSITE" id="PS50109"/>
    </source>
</evidence>
<dbReference type="PROSITE" id="PS50109">
    <property type="entry name" value="HIS_KIN"/>
    <property type="match status" value="1"/>
</dbReference>
<dbReference type="InterPro" id="IPR004358">
    <property type="entry name" value="Sig_transdc_His_kin-like_C"/>
</dbReference>
<comment type="catalytic activity">
    <reaction evidence="1">
        <text>ATP + protein L-histidine = ADP + protein N-phospho-L-histidine.</text>
        <dbReference type="EC" id="2.7.13.3"/>
    </reaction>
</comment>
<keyword evidence="4" id="KW-1133">Transmembrane helix</keyword>
<sequence length="693" mass="78795">MFSKLNQNRLLSLLYGLGLLTLIFLGVHSIAYQFLIIDKHSEGQNRLLDYVVELREELKTYQILPYALTDNPSLLSYIKYPDNPVLADRLKRHLEDLTQVSKTQGWFIFSKQGGLLLSNEQSSNFVFSDYFDEALFSKRLKEHQGEHLLLAGRSLTNQETIHLALAPVYNTSGLVGAVGVRINIDQLIDRWNLFHELAAITDNQSRAVFSHKSNYDLNSDWLSKKKNIRFLDGTQAEVYQTQKEYFLLQSVLLDDLQWEIHLFADMRSTQTEARQIASFALALCALASLFWLYRRERALKIASKKENKILIEDSAQRQRALIENTHVGLMQLTRYGEISFVNPMGLRYLGQNKQLHNHRLTDFLPNLEENTFVRSFILELKKQQRPPAHLATDFIEQEVTLQKGDHTYFPALLSISALEWSDSQGYLVTFINISKRKKAELSLVEANSRLEERVLERTRALEDTQQELLRAEKLAAIGKMSTAITHEINQPLTGIKNLAYTTELLLKRKNIEQALSTLPDLISLVGRVQTLTNGLKVFAYQRPEHLSAISIKKSIMVAIENLGDEAQNANWNIQINETDKVIAEATRLERIFSNLISNSLQACQEADIPPSISLFSKSNEKQITIYYQDNGPGIQAEKLSHIFEPFFTTKPIGKGLGLGLAISANLAKDMNGSLTAYNNSSSELVFQLTLFKA</sequence>
<feature type="domain" description="Histidine kinase" evidence="5">
    <location>
        <begin position="483"/>
        <end position="693"/>
    </location>
</feature>
<comment type="caution">
    <text evidence="6">The sequence shown here is derived from an EMBL/GenBank/DDBJ whole genome shotgun (WGS) entry which is preliminary data.</text>
</comment>
<dbReference type="InterPro" id="IPR036097">
    <property type="entry name" value="HisK_dim/P_sf"/>
</dbReference>
<organism evidence="6 7">
    <name type="scientific">Marinomonas sargassi</name>
    <dbReference type="NCBI Taxonomy" id="2984494"/>
    <lineage>
        <taxon>Bacteria</taxon>
        <taxon>Pseudomonadati</taxon>
        <taxon>Pseudomonadota</taxon>
        <taxon>Gammaproteobacteria</taxon>
        <taxon>Oceanospirillales</taxon>
        <taxon>Oceanospirillaceae</taxon>
        <taxon>Marinomonas</taxon>
    </lineage>
</organism>
<dbReference type="CDD" id="cd00082">
    <property type="entry name" value="HisKA"/>
    <property type="match status" value="1"/>
</dbReference>
<keyword evidence="3" id="KW-0597">Phosphoprotein</keyword>
<dbReference type="EC" id="2.7.13.3" evidence="2"/>
<dbReference type="NCBIfam" id="TIGR00229">
    <property type="entry name" value="sensory_box"/>
    <property type="match status" value="1"/>
</dbReference>
<dbReference type="RefSeq" id="WP_263529747.1">
    <property type="nucleotide sequence ID" value="NZ_JAOVZB010000002.1"/>
</dbReference>
<name>A0ABT2YR52_9GAMM</name>
<evidence type="ECO:0000256" key="3">
    <source>
        <dbReference type="ARBA" id="ARBA00022553"/>
    </source>
</evidence>
<dbReference type="Pfam" id="PF02518">
    <property type="entry name" value="HATPase_c"/>
    <property type="match status" value="1"/>
</dbReference>
<dbReference type="Gene3D" id="3.30.565.10">
    <property type="entry name" value="Histidine kinase-like ATPase, C-terminal domain"/>
    <property type="match status" value="1"/>
</dbReference>
<dbReference type="PANTHER" id="PTHR43065:SF42">
    <property type="entry name" value="TWO-COMPONENT SENSOR PPRA"/>
    <property type="match status" value="1"/>
</dbReference>
<evidence type="ECO:0000256" key="4">
    <source>
        <dbReference type="SAM" id="Phobius"/>
    </source>
</evidence>
<dbReference type="Gene3D" id="3.30.450.20">
    <property type="entry name" value="PAS domain"/>
    <property type="match status" value="2"/>
</dbReference>
<dbReference type="InterPro" id="IPR017055">
    <property type="entry name" value="Sig_transdc_His_kinase_DctB"/>
</dbReference>
<dbReference type="InterPro" id="IPR000014">
    <property type="entry name" value="PAS"/>
</dbReference>
<evidence type="ECO:0000256" key="2">
    <source>
        <dbReference type="ARBA" id="ARBA00012438"/>
    </source>
</evidence>
<gene>
    <name evidence="6" type="ORF">OFY17_05630</name>
</gene>
<dbReference type="InterPro" id="IPR003594">
    <property type="entry name" value="HATPase_dom"/>
</dbReference>
<dbReference type="CDD" id="cd00075">
    <property type="entry name" value="HATPase"/>
    <property type="match status" value="1"/>
</dbReference>
<keyword evidence="6" id="KW-0067">ATP-binding</keyword>
<dbReference type="SMART" id="SM00091">
    <property type="entry name" value="PAS"/>
    <property type="match status" value="1"/>
</dbReference>
<evidence type="ECO:0000256" key="1">
    <source>
        <dbReference type="ARBA" id="ARBA00000085"/>
    </source>
</evidence>
<proteinExistence type="predicted"/>
<dbReference type="CDD" id="cd00130">
    <property type="entry name" value="PAS"/>
    <property type="match status" value="1"/>
</dbReference>
<evidence type="ECO:0000313" key="7">
    <source>
        <dbReference type="Proteomes" id="UP001209713"/>
    </source>
</evidence>
<dbReference type="SUPFAM" id="SSF55785">
    <property type="entry name" value="PYP-like sensor domain (PAS domain)"/>
    <property type="match status" value="1"/>
</dbReference>
<reference evidence="6 7" key="1">
    <citation type="submission" date="2022-10" db="EMBL/GenBank/DDBJ databases">
        <title>Marinomonas transparenta sp. nov. and Marinomonas sargassi sp. nov., isolated from marine alga (Sargassum natans (L.) Gaillon).</title>
        <authorList>
            <person name="Wang Y."/>
        </authorList>
    </citation>
    <scope>NUCLEOTIDE SEQUENCE [LARGE SCALE GENOMIC DNA]</scope>
    <source>
        <strain evidence="6 7">C2222</strain>
    </source>
</reference>
<keyword evidence="4" id="KW-0812">Transmembrane</keyword>
<accession>A0ABT2YR52</accession>
<dbReference type="PIRSF" id="PIRSF036431">
    <property type="entry name" value="STHK_DctB"/>
    <property type="match status" value="1"/>
</dbReference>
<evidence type="ECO:0000313" key="6">
    <source>
        <dbReference type="EMBL" id="MCV2402367.1"/>
    </source>
</evidence>
<protein>
    <recommendedName>
        <fullName evidence="2">histidine kinase</fullName>
        <ecNumber evidence="2">2.7.13.3</ecNumber>
    </recommendedName>
</protein>
<dbReference type="InterPro" id="IPR036890">
    <property type="entry name" value="HATPase_C_sf"/>
</dbReference>
<dbReference type="PANTHER" id="PTHR43065">
    <property type="entry name" value="SENSOR HISTIDINE KINASE"/>
    <property type="match status" value="1"/>
</dbReference>
<dbReference type="SUPFAM" id="SSF55874">
    <property type="entry name" value="ATPase domain of HSP90 chaperone/DNA topoisomerase II/histidine kinase"/>
    <property type="match status" value="1"/>
</dbReference>
<dbReference type="Proteomes" id="UP001209713">
    <property type="component" value="Unassembled WGS sequence"/>
</dbReference>
<dbReference type="GO" id="GO:0005524">
    <property type="term" value="F:ATP binding"/>
    <property type="evidence" value="ECO:0007669"/>
    <property type="project" value="UniProtKB-KW"/>
</dbReference>
<dbReference type="EMBL" id="JAOVZB010000002">
    <property type="protein sequence ID" value="MCV2402367.1"/>
    <property type="molecule type" value="Genomic_DNA"/>
</dbReference>
<dbReference type="SUPFAM" id="SSF47384">
    <property type="entry name" value="Homodimeric domain of signal transducing histidine kinase"/>
    <property type="match status" value="1"/>
</dbReference>
<feature type="transmembrane region" description="Helical" evidence="4">
    <location>
        <begin position="276"/>
        <end position="293"/>
    </location>
</feature>